<reference evidence="2 3" key="1">
    <citation type="submission" date="2018-10" db="EMBL/GenBank/DDBJ databases">
        <title>Sequencing the genomes of 1000 actinobacteria strains.</title>
        <authorList>
            <person name="Klenk H.-P."/>
        </authorList>
    </citation>
    <scope>NUCLEOTIDE SEQUENCE [LARGE SCALE GENOMIC DNA]</scope>
    <source>
        <strain evidence="2 3">DSM 45119</strain>
    </source>
</reference>
<name>A0ABX9T9Y5_9PSEU</name>
<organism evidence="2 3">
    <name type="scientific">Saccharopolyspora antimicrobica</name>
    <dbReference type="NCBI Taxonomy" id="455193"/>
    <lineage>
        <taxon>Bacteria</taxon>
        <taxon>Bacillati</taxon>
        <taxon>Actinomycetota</taxon>
        <taxon>Actinomycetes</taxon>
        <taxon>Pseudonocardiales</taxon>
        <taxon>Pseudonocardiaceae</taxon>
        <taxon>Saccharopolyspora</taxon>
    </lineage>
</organism>
<evidence type="ECO:0000313" key="3">
    <source>
        <dbReference type="Proteomes" id="UP000270697"/>
    </source>
</evidence>
<feature type="region of interest" description="Disordered" evidence="1">
    <location>
        <begin position="1"/>
        <end position="31"/>
    </location>
</feature>
<proteinExistence type="predicted"/>
<keyword evidence="3" id="KW-1185">Reference proteome</keyword>
<evidence type="ECO:0000256" key="1">
    <source>
        <dbReference type="SAM" id="MobiDB-lite"/>
    </source>
</evidence>
<protein>
    <recommendedName>
        <fullName evidence="4">Excreted virulence factor EspC, type VII ESX diderm</fullName>
    </recommendedName>
</protein>
<comment type="caution">
    <text evidence="2">The sequence shown here is derived from an EMBL/GenBank/DDBJ whole genome shotgun (WGS) entry which is preliminary data.</text>
</comment>
<accession>A0ABX9T9Y5</accession>
<evidence type="ECO:0008006" key="4">
    <source>
        <dbReference type="Google" id="ProtNLM"/>
    </source>
</evidence>
<dbReference type="Proteomes" id="UP000270697">
    <property type="component" value="Unassembled WGS sequence"/>
</dbReference>
<dbReference type="EMBL" id="RBXX01000002">
    <property type="protein sequence ID" value="RKT83744.1"/>
    <property type="molecule type" value="Genomic_DNA"/>
</dbReference>
<feature type="compositionally biased region" description="Polar residues" evidence="1">
    <location>
        <begin position="21"/>
        <end position="31"/>
    </location>
</feature>
<evidence type="ECO:0000313" key="2">
    <source>
        <dbReference type="EMBL" id="RKT83744.1"/>
    </source>
</evidence>
<gene>
    <name evidence="2" type="ORF">ATL45_2038</name>
</gene>
<sequence>MRTRSCAAGDLRHNGVRETGPNASLQRQPNTDLGVPVITELELERIAAAIDRAFRHPGTADWAAVERLRLHADLLDRLAAAQRHWSGSLSRRAELARDAAERMADELNHVTSAIAVDLPHQAANR</sequence>